<dbReference type="PROSITE" id="PS51450">
    <property type="entry name" value="LRR"/>
    <property type="match status" value="3"/>
</dbReference>
<feature type="transmembrane region" description="Helical" evidence="4">
    <location>
        <begin position="769"/>
        <end position="791"/>
    </location>
</feature>
<comment type="caution">
    <text evidence="6">The sequence shown here is derived from an EMBL/GenBank/DDBJ whole genome shotgun (WGS) entry which is preliminary data.</text>
</comment>
<dbReference type="PANTHER" id="PTHR24369:SF210">
    <property type="entry name" value="CHAOPTIN-RELATED"/>
    <property type="match status" value="1"/>
</dbReference>
<keyword evidence="2 5" id="KW-0732">Signal</keyword>
<dbReference type="SMART" id="SM00369">
    <property type="entry name" value="LRR_TYP"/>
    <property type="match status" value="11"/>
</dbReference>
<reference evidence="6" key="1">
    <citation type="journal article" date="2019" name="bioRxiv">
        <title>The Genome of the Zebra Mussel, Dreissena polymorpha: A Resource for Invasive Species Research.</title>
        <authorList>
            <person name="McCartney M.A."/>
            <person name="Auch B."/>
            <person name="Kono T."/>
            <person name="Mallez S."/>
            <person name="Zhang Y."/>
            <person name="Obille A."/>
            <person name="Becker A."/>
            <person name="Abrahante J.E."/>
            <person name="Garbe J."/>
            <person name="Badalamenti J.P."/>
            <person name="Herman A."/>
            <person name="Mangelson H."/>
            <person name="Liachko I."/>
            <person name="Sullivan S."/>
            <person name="Sone E.D."/>
            <person name="Koren S."/>
            <person name="Silverstein K.A.T."/>
            <person name="Beckman K.B."/>
            <person name="Gohl D.M."/>
        </authorList>
    </citation>
    <scope>NUCLEOTIDE SEQUENCE</scope>
    <source>
        <strain evidence="6">Duluth1</strain>
        <tissue evidence="6">Whole animal</tissue>
    </source>
</reference>
<dbReference type="EMBL" id="JAIWYP010000003">
    <property type="protein sequence ID" value="KAH3854511.1"/>
    <property type="molecule type" value="Genomic_DNA"/>
</dbReference>
<dbReference type="Gene3D" id="3.80.10.10">
    <property type="entry name" value="Ribonuclease Inhibitor"/>
    <property type="match status" value="4"/>
</dbReference>
<keyword evidence="3" id="KW-0677">Repeat</keyword>
<organism evidence="6 7">
    <name type="scientific">Dreissena polymorpha</name>
    <name type="common">Zebra mussel</name>
    <name type="synonym">Mytilus polymorpha</name>
    <dbReference type="NCBI Taxonomy" id="45954"/>
    <lineage>
        <taxon>Eukaryota</taxon>
        <taxon>Metazoa</taxon>
        <taxon>Spiralia</taxon>
        <taxon>Lophotrochozoa</taxon>
        <taxon>Mollusca</taxon>
        <taxon>Bivalvia</taxon>
        <taxon>Autobranchia</taxon>
        <taxon>Heteroconchia</taxon>
        <taxon>Euheterodonta</taxon>
        <taxon>Imparidentia</taxon>
        <taxon>Neoheterodontei</taxon>
        <taxon>Myida</taxon>
        <taxon>Dreissenoidea</taxon>
        <taxon>Dreissenidae</taxon>
        <taxon>Dreissena</taxon>
    </lineage>
</organism>
<dbReference type="AlphaFoldDB" id="A0A9D4LAD7"/>
<dbReference type="InterPro" id="IPR050541">
    <property type="entry name" value="LRR_TM_domain-containing"/>
</dbReference>
<keyword evidence="7" id="KW-1185">Reference proteome</keyword>
<evidence type="ECO:0000313" key="6">
    <source>
        <dbReference type="EMBL" id="KAH3854511.1"/>
    </source>
</evidence>
<sequence>MNIDSIILILLVTLLTIVSPSYIERPEGGCTEKTIAQNVYLYSCSGEHVQWIPKLGAEQRSVYGLVMTNATSFTQINATSLLGFTALVELFVSNTGLSEIELGAFQHAKRLQKLVLLDNKLTRLPPGVFDGPDRLRYLDLTGNRLSTIDGILFGHPYIEMLMLDNNRLTSISLQDETGFFNLHHISIRNNSLLHGNFSNLSALKTLHLSHNRLTSIDGSFLGLSSLVELELDHNLLKKFHQDAFVESPALEHLKLGFNHLDEIEPGAFRNNLDLITLHCAHNRLMSVNNILPLDHTKFQVLNMSHNLLAHFPRFLPRSTSFLQLSSNSIKSITSMDTEHYINVTALVLDGNALTTVERGALAQMVSLRHVILHNNSLTVFPVPMPMSVKQVLLDNNNINEIPADVFASGTELDVLSIVDNNVSTIPMNMFRPIRNISQIHLGGNPITELKGNTFLFSNDVQVLSMNRLNLTAIHADCFQGLKDVLTLDLSFVQVDASRIHGHIFSKVPKLQNLIIQESPELAKYFIQSIAAGDFSLDNLKHLNLRNNKLNSIGDVNIILSIAGSLQSIDLHGNIFDCDENLDVLSLKILAGDHVVFRSFACKSTLETNVRNLGDVRSEDIYRHVMELLSASVSNSTEDPAVVSTTVYRNNDDVFDNDWGYFDIYDSQEHGDYKDIDLDKIAITAAFYETTHREDDETPDYDDPTKRSTYPISYHSTSIQSHERITYEVSKVTKQTTTLKAPIGPTQVTPLDDVTVIANQSKVNSSFKTIGISIGTALCVIIIMLLIALVVFKYCLKRHPVRQQNCAEYKLNGKRYVIKSGAASTAPIAKPETKVHRKLSRAERGSTTSRASEDITNQVDTTMKVYTLDVDVD</sequence>
<dbReference type="Proteomes" id="UP000828390">
    <property type="component" value="Unassembled WGS sequence"/>
</dbReference>
<dbReference type="InterPro" id="IPR026906">
    <property type="entry name" value="LRR_5"/>
</dbReference>
<keyword evidence="1" id="KW-0433">Leucine-rich repeat</keyword>
<reference evidence="6" key="2">
    <citation type="submission" date="2020-11" db="EMBL/GenBank/DDBJ databases">
        <authorList>
            <person name="McCartney M.A."/>
            <person name="Auch B."/>
            <person name="Kono T."/>
            <person name="Mallez S."/>
            <person name="Becker A."/>
            <person name="Gohl D.M."/>
            <person name="Silverstein K.A.T."/>
            <person name="Koren S."/>
            <person name="Bechman K.B."/>
            <person name="Herman A."/>
            <person name="Abrahante J.E."/>
            <person name="Garbe J."/>
        </authorList>
    </citation>
    <scope>NUCLEOTIDE SEQUENCE</scope>
    <source>
        <strain evidence="6">Duluth1</strain>
        <tissue evidence="6">Whole animal</tissue>
    </source>
</reference>
<dbReference type="SMART" id="SM00365">
    <property type="entry name" value="LRR_SD22"/>
    <property type="match status" value="4"/>
</dbReference>
<dbReference type="PANTHER" id="PTHR24369">
    <property type="entry name" value="ANTIGEN BSP, PUTATIVE-RELATED"/>
    <property type="match status" value="1"/>
</dbReference>
<evidence type="ECO:0000313" key="7">
    <source>
        <dbReference type="Proteomes" id="UP000828390"/>
    </source>
</evidence>
<proteinExistence type="predicted"/>
<feature type="signal peptide" evidence="5">
    <location>
        <begin position="1"/>
        <end position="20"/>
    </location>
</feature>
<gene>
    <name evidence="6" type="ORF">DPMN_097054</name>
</gene>
<dbReference type="InterPro" id="IPR001611">
    <property type="entry name" value="Leu-rich_rpt"/>
</dbReference>
<evidence type="ECO:0000256" key="1">
    <source>
        <dbReference type="ARBA" id="ARBA00022614"/>
    </source>
</evidence>
<dbReference type="InterPro" id="IPR003591">
    <property type="entry name" value="Leu-rich_rpt_typical-subtyp"/>
</dbReference>
<accession>A0A9D4LAD7</accession>
<evidence type="ECO:0000256" key="3">
    <source>
        <dbReference type="ARBA" id="ARBA00022737"/>
    </source>
</evidence>
<evidence type="ECO:0000256" key="5">
    <source>
        <dbReference type="SAM" id="SignalP"/>
    </source>
</evidence>
<keyword evidence="4" id="KW-0812">Transmembrane</keyword>
<dbReference type="SUPFAM" id="SSF52058">
    <property type="entry name" value="L domain-like"/>
    <property type="match status" value="2"/>
</dbReference>
<protein>
    <submittedName>
        <fullName evidence="6">Uncharacterized protein</fullName>
    </submittedName>
</protein>
<dbReference type="InterPro" id="IPR032675">
    <property type="entry name" value="LRR_dom_sf"/>
</dbReference>
<evidence type="ECO:0000256" key="4">
    <source>
        <dbReference type="SAM" id="Phobius"/>
    </source>
</evidence>
<dbReference type="OrthoDB" id="6156721at2759"/>
<keyword evidence="4" id="KW-1133">Transmembrane helix</keyword>
<keyword evidence="4" id="KW-0472">Membrane</keyword>
<name>A0A9D4LAD7_DREPO</name>
<dbReference type="GO" id="GO:0005886">
    <property type="term" value="C:plasma membrane"/>
    <property type="evidence" value="ECO:0007669"/>
    <property type="project" value="TreeGrafter"/>
</dbReference>
<feature type="chain" id="PRO_5039535609" evidence="5">
    <location>
        <begin position="21"/>
        <end position="872"/>
    </location>
</feature>
<dbReference type="Pfam" id="PF13306">
    <property type="entry name" value="LRR_5"/>
    <property type="match status" value="1"/>
</dbReference>
<dbReference type="Pfam" id="PF13855">
    <property type="entry name" value="LRR_8"/>
    <property type="match status" value="3"/>
</dbReference>
<evidence type="ECO:0000256" key="2">
    <source>
        <dbReference type="ARBA" id="ARBA00022729"/>
    </source>
</evidence>